<dbReference type="AlphaFoldDB" id="A0A1W0AU92"/>
<keyword evidence="2" id="KW-1185">Reference proteome</keyword>
<dbReference type="STRING" id="1538463.B0T36_16820"/>
<reference evidence="1 2" key="1">
    <citation type="journal article" date="2016" name="Antonie Van Leeuwenhoek">
        <title>Nocardia donostiensis sp. nov., isolated from human respiratory specimens.</title>
        <authorList>
            <person name="Ercibengoa M."/>
            <person name="Bell M."/>
            <person name="Marimon J.M."/>
            <person name="Humrighouse B."/>
            <person name="Klenk H.P."/>
            <person name="Potter G."/>
            <person name="Perez-Trallero E."/>
        </authorList>
    </citation>
    <scope>NUCLEOTIDE SEQUENCE [LARGE SCALE GENOMIC DNA]</scope>
    <source>
        <strain evidence="1 2">X1655</strain>
    </source>
</reference>
<evidence type="ECO:0000313" key="2">
    <source>
        <dbReference type="Proteomes" id="UP000188836"/>
    </source>
</evidence>
<comment type="caution">
    <text evidence="1">The sequence shown here is derived from an EMBL/GenBank/DDBJ whole genome shotgun (WGS) entry which is preliminary data.</text>
</comment>
<accession>A0A1W0AU92</accession>
<gene>
    <name evidence="1" type="ORF">B0T46_14565</name>
</gene>
<name>A0A1W0AU92_9NOCA</name>
<dbReference type="RefSeq" id="WP_077117354.1">
    <property type="nucleotide sequence ID" value="NZ_LOKT01000011.1"/>
</dbReference>
<dbReference type="InterPro" id="IPR036457">
    <property type="entry name" value="PPM-type-like_dom_sf"/>
</dbReference>
<evidence type="ECO:0000313" key="1">
    <source>
        <dbReference type="EMBL" id="ONM48197.1"/>
    </source>
</evidence>
<evidence type="ECO:0008006" key="3">
    <source>
        <dbReference type="Google" id="ProtNLM"/>
    </source>
</evidence>
<dbReference type="Proteomes" id="UP000188836">
    <property type="component" value="Unassembled WGS sequence"/>
</dbReference>
<dbReference type="EMBL" id="MUMY01000011">
    <property type="protein sequence ID" value="ONM48197.1"/>
    <property type="molecule type" value="Genomic_DNA"/>
</dbReference>
<proteinExistence type="predicted"/>
<sequence>MDVTSGSIGKDGRDADENADRVGTGVSRFALADGASDASYPGIWAELLVWSFLQGRNPFQPSTLSHLRWRWNAKTRPAAHGSPWYVVRKQAQGSAAAFVGLILDTENHRFTVSALGDSCLLHLRDRAVVNAGPLDSSSQFTRTPALLTTHTGDEDCRTRPWQLTERYLPGDSFVLASDALAKYLLHRREQGLSLDLAELGDGGPHFKAWVTEARAERALDNDDTTFCLVRP</sequence>
<dbReference type="OrthoDB" id="5380902at2"/>
<dbReference type="Gene3D" id="3.60.40.10">
    <property type="entry name" value="PPM-type phosphatase domain"/>
    <property type="match status" value="1"/>
</dbReference>
<protein>
    <recommendedName>
        <fullName evidence="3">PPM-type phosphatase domain-containing protein</fullName>
    </recommendedName>
</protein>
<dbReference type="SUPFAM" id="SSF81606">
    <property type="entry name" value="PP2C-like"/>
    <property type="match status" value="1"/>
</dbReference>
<organism evidence="1 2">
    <name type="scientific">Nocardia donostiensis</name>
    <dbReference type="NCBI Taxonomy" id="1538463"/>
    <lineage>
        <taxon>Bacteria</taxon>
        <taxon>Bacillati</taxon>
        <taxon>Actinomycetota</taxon>
        <taxon>Actinomycetes</taxon>
        <taxon>Mycobacteriales</taxon>
        <taxon>Nocardiaceae</taxon>
        <taxon>Nocardia</taxon>
    </lineage>
</organism>